<proteinExistence type="predicted"/>
<dbReference type="AlphaFoldDB" id="U1NA10"/>
<name>U1NA10_9EURY</name>
<sequence>MSLEVAVAVPFKQRGTTRLGEGAFVVALSLDRNWFSPDQVQRLITIAASRGLLSQSGDKVIAEFDPATVSIPESYEPDESILREQSAFEQLLDVLVTAGDEKREAVAKINERQRQLAISVEAAAALYATEVGIDFDANDSAVIDAAYESFCS</sequence>
<dbReference type="EMBL" id="KE356560">
    <property type="protein sequence ID" value="ERG93393.1"/>
    <property type="molecule type" value="Genomic_DNA"/>
</dbReference>
<dbReference type="HOGENOM" id="CLU_134817_0_0_2"/>
<dbReference type="InterPro" id="IPR018716">
    <property type="entry name" value="DUF2240"/>
</dbReference>
<reference evidence="1 2" key="1">
    <citation type="journal article" date="2013" name="PLoS ONE">
        <title>Assembly-driven community genomics of a hypersaline microbial ecosystem.</title>
        <authorList>
            <person name="Podell S."/>
            <person name="Ugalde J.A."/>
            <person name="Narasingarao P."/>
            <person name="Banfield J.F."/>
            <person name="Heidelberg K.B."/>
            <person name="Allen E.E."/>
        </authorList>
    </citation>
    <scope>NUCLEOTIDE SEQUENCE [LARGE SCALE GENOMIC DNA]</scope>
    <source>
        <strain evidence="2">J07HQW1</strain>
    </source>
</reference>
<dbReference type="Pfam" id="PF09999">
    <property type="entry name" value="DUF2240"/>
    <property type="match status" value="1"/>
</dbReference>
<dbReference type="STRING" id="1238424.J07HQW1_03454"/>
<evidence type="ECO:0000313" key="1">
    <source>
        <dbReference type="EMBL" id="ERG93393.1"/>
    </source>
</evidence>
<accession>U1NA10</accession>
<protein>
    <submittedName>
        <fullName evidence="1">Uncharacterized protein conserved in archaea</fullName>
    </submittedName>
</protein>
<gene>
    <name evidence="1" type="ORF">J07HQW1_03454</name>
</gene>
<organism evidence="1 2">
    <name type="scientific">Haloquadratum walsbyi J07HQW1</name>
    <dbReference type="NCBI Taxonomy" id="1238424"/>
    <lineage>
        <taxon>Archaea</taxon>
        <taxon>Methanobacteriati</taxon>
        <taxon>Methanobacteriota</taxon>
        <taxon>Stenosarchaea group</taxon>
        <taxon>Halobacteria</taxon>
        <taxon>Halobacteriales</taxon>
        <taxon>Haloferacaceae</taxon>
        <taxon>Haloquadratum</taxon>
    </lineage>
</organism>
<dbReference type="Proteomes" id="UP000030649">
    <property type="component" value="Unassembled WGS sequence"/>
</dbReference>
<evidence type="ECO:0000313" key="2">
    <source>
        <dbReference type="Proteomes" id="UP000030649"/>
    </source>
</evidence>